<dbReference type="Proteomes" id="UP000703269">
    <property type="component" value="Unassembled WGS sequence"/>
</dbReference>
<dbReference type="AlphaFoldDB" id="A0A9P3GGX4"/>
<dbReference type="EMBL" id="BPQB01000052">
    <property type="protein sequence ID" value="GJE95778.1"/>
    <property type="molecule type" value="Genomic_DNA"/>
</dbReference>
<feature type="compositionally biased region" description="Basic and acidic residues" evidence="1">
    <location>
        <begin position="80"/>
        <end position="90"/>
    </location>
</feature>
<comment type="caution">
    <text evidence="2">The sequence shown here is derived from an EMBL/GenBank/DDBJ whole genome shotgun (WGS) entry which is preliminary data.</text>
</comment>
<reference evidence="2 3" key="1">
    <citation type="submission" date="2021-08" db="EMBL/GenBank/DDBJ databases">
        <title>Draft Genome Sequence of Phanerochaete sordida strain YK-624.</title>
        <authorList>
            <person name="Mori T."/>
            <person name="Dohra H."/>
            <person name="Suzuki T."/>
            <person name="Kawagishi H."/>
            <person name="Hirai H."/>
        </authorList>
    </citation>
    <scope>NUCLEOTIDE SEQUENCE [LARGE SCALE GENOMIC DNA]</scope>
    <source>
        <strain evidence="2 3">YK-624</strain>
    </source>
</reference>
<organism evidence="2 3">
    <name type="scientific">Phanerochaete sordida</name>
    <dbReference type="NCBI Taxonomy" id="48140"/>
    <lineage>
        <taxon>Eukaryota</taxon>
        <taxon>Fungi</taxon>
        <taxon>Dikarya</taxon>
        <taxon>Basidiomycota</taxon>
        <taxon>Agaricomycotina</taxon>
        <taxon>Agaricomycetes</taxon>
        <taxon>Polyporales</taxon>
        <taxon>Phanerochaetaceae</taxon>
        <taxon>Phanerochaete</taxon>
    </lineage>
</organism>
<name>A0A9P3GGX4_9APHY</name>
<evidence type="ECO:0000256" key="1">
    <source>
        <dbReference type="SAM" id="MobiDB-lite"/>
    </source>
</evidence>
<sequence>MNLLSFPAIAQRWSRPSALVSHNNLVLCLCIAAVITETRRRAKKAAFPLCQVGIARGPSLPHLNLPGVTQYHSPRNPSKRLSDVPETFHF</sequence>
<feature type="region of interest" description="Disordered" evidence="1">
    <location>
        <begin position="67"/>
        <end position="90"/>
    </location>
</feature>
<accession>A0A9P3GGX4</accession>
<proteinExistence type="predicted"/>
<gene>
    <name evidence="2" type="ORF">PsYK624_119650</name>
</gene>
<keyword evidence="3" id="KW-1185">Reference proteome</keyword>
<evidence type="ECO:0000313" key="2">
    <source>
        <dbReference type="EMBL" id="GJE95778.1"/>
    </source>
</evidence>
<protein>
    <submittedName>
        <fullName evidence="2">Uncharacterized protein</fullName>
    </submittedName>
</protein>
<evidence type="ECO:0000313" key="3">
    <source>
        <dbReference type="Proteomes" id="UP000703269"/>
    </source>
</evidence>